<evidence type="ECO:0000313" key="2">
    <source>
        <dbReference type="EMBL" id="CAH2223975.1"/>
    </source>
</evidence>
<dbReference type="Proteomes" id="UP001295444">
    <property type="component" value="Chromosome 01"/>
</dbReference>
<keyword evidence="3" id="KW-1185">Reference proteome</keyword>
<protein>
    <submittedName>
        <fullName evidence="2">Uncharacterized protein</fullName>
    </submittedName>
</protein>
<proteinExistence type="predicted"/>
<evidence type="ECO:0000313" key="3">
    <source>
        <dbReference type="Proteomes" id="UP001295444"/>
    </source>
</evidence>
<feature type="region of interest" description="Disordered" evidence="1">
    <location>
        <begin position="120"/>
        <end position="147"/>
    </location>
</feature>
<gene>
    <name evidence="2" type="ORF">PECUL_23A026965</name>
</gene>
<accession>A0AAD1R7M7</accession>
<dbReference type="AlphaFoldDB" id="A0AAD1R7M7"/>
<evidence type="ECO:0000256" key="1">
    <source>
        <dbReference type="SAM" id="MobiDB-lite"/>
    </source>
</evidence>
<reference evidence="2" key="1">
    <citation type="submission" date="2022-03" db="EMBL/GenBank/DDBJ databases">
        <authorList>
            <person name="Alioto T."/>
            <person name="Alioto T."/>
            <person name="Gomez Garrido J."/>
        </authorList>
    </citation>
    <scope>NUCLEOTIDE SEQUENCE</scope>
</reference>
<sequence>MKATNDPERWTCGKELRTLFHIWWLCPLIKPFWAVVHTVLMTITDVNLQPTPETYLLQLTTMPTNRFIKLSMPHLLNAAGSLIPGHWKQHMEWMTRVEDIRRIEVLIHSPWDVYNATTTRGTIGSSGSPPPLRAQEMCNPRQWAGDY</sequence>
<organism evidence="2 3">
    <name type="scientific">Pelobates cultripes</name>
    <name type="common">Western spadefoot toad</name>
    <dbReference type="NCBI Taxonomy" id="61616"/>
    <lineage>
        <taxon>Eukaryota</taxon>
        <taxon>Metazoa</taxon>
        <taxon>Chordata</taxon>
        <taxon>Craniata</taxon>
        <taxon>Vertebrata</taxon>
        <taxon>Euteleostomi</taxon>
        <taxon>Amphibia</taxon>
        <taxon>Batrachia</taxon>
        <taxon>Anura</taxon>
        <taxon>Pelobatoidea</taxon>
        <taxon>Pelobatidae</taxon>
        <taxon>Pelobates</taxon>
    </lineage>
</organism>
<name>A0AAD1R7M7_PELCU</name>
<dbReference type="EMBL" id="OW240912">
    <property type="protein sequence ID" value="CAH2223975.1"/>
    <property type="molecule type" value="Genomic_DNA"/>
</dbReference>